<sequence length="273" mass="30584">MSLNANQAKFLQRLVEEQPARRRSDVAEFFSAQYGIGKLVGREVIYALDDWERAAQFLDNLGIAKRRLDEPARRAETIEFSGISEKSFGQSPHRNSVAVKAAFGDCCLGSNKLFSPDGGYIVLTVEDAIGVQCERLLVVENLETFRNLAKYRWIDYQGMATLAIYRGERLFNTADAGAVIEARSESVVAFVDFDPAGLAIASRLPRLDRLLIPDLVWLQSAVGRARRSDLFDTQVAQSGPSLEAATHPDIRRAWAIMKELRRGLPQEWMESVF</sequence>
<evidence type="ECO:0000259" key="1">
    <source>
        <dbReference type="Pfam" id="PF23947"/>
    </source>
</evidence>
<proteinExistence type="predicted"/>
<accession>A0ABM9KBJ0</accession>
<dbReference type="InterPro" id="IPR036078">
    <property type="entry name" value="Spo11/TopoVI_A_sf"/>
</dbReference>
<dbReference type="InterPro" id="IPR055705">
    <property type="entry name" value="DUF7281"/>
</dbReference>
<keyword evidence="3" id="KW-1185">Reference proteome</keyword>
<protein>
    <recommendedName>
        <fullName evidence="1">DUF7281 domain-containing protein</fullName>
    </recommendedName>
</protein>
<name>A0ABM9KBJ0_9RALS</name>
<reference evidence="2 3" key="1">
    <citation type="submission" date="2023-07" db="EMBL/GenBank/DDBJ databases">
        <authorList>
            <person name="Peeters C."/>
        </authorList>
    </citation>
    <scope>NUCLEOTIDE SEQUENCE [LARGE SCALE GENOMIC DNA]</scope>
    <source>
        <strain evidence="2 3">LMG 18101</strain>
    </source>
</reference>
<dbReference type="Proteomes" id="UP001189757">
    <property type="component" value="Unassembled WGS sequence"/>
</dbReference>
<dbReference type="SUPFAM" id="SSF56726">
    <property type="entry name" value="DNA topoisomerase IV, alpha subunit"/>
    <property type="match status" value="1"/>
</dbReference>
<dbReference type="EMBL" id="CATZLL010000015">
    <property type="protein sequence ID" value="CAJ0820292.1"/>
    <property type="molecule type" value="Genomic_DNA"/>
</dbReference>
<feature type="domain" description="DUF7281" evidence="1">
    <location>
        <begin position="116"/>
        <end position="269"/>
    </location>
</feature>
<dbReference type="Pfam" id="PF23947">
    <property type="entry name" value="DUF7281"/>
    <property type="match status" value="1"/>
</dbReference>
<organism evidence="2 3">
    <name type="scientific">Ralstonia flaminis</name>
    <dbReference type="NCBI Taxonomy" id="3058597"/>
    <lineage>
        <taxon>Bacteria</taxon>
        <taxon>Pseudomonadati</taxon>
        <taxon>Pseudomonadota</taxon>
        <taxon>Betaproteobacteria</taxon>
        <taxon>Burkholderiales</taxon>
        <taxon>Burkholderiaceae</taxon>
        <taxon>Ralstonia</taxon>
    </lineage>
</organism>
<comment type="caution">
    <text evidence="2">The sequence shown here is derived from an EMBL/GenBank/DDBJ whole genome shotgun (WGS) entry which is preliminary data.</text>
</comment>
<gene>
    <name evidence="2" type="ORF">LMG18101_04234</name>
</gene>
<dbReference type="RefSeq" id="WP_316682281.1">
    <property type="nucleotide sequence ID" value="NZ_CATZLL010000015.1"/>
</dbReference>
<evidence type="ECO:0000313" key="2">
    <source>
        <dbReference type="EMBL" id="CAJ0820292.1"/>
    </source>
</evidence>
<evidence type="ECO:0000313" key="3">
    <source>
        <dbReference type="Proteomes" id="UP001189757"/>
    </source>
</evidence>